<dbReference type="GeneID" id="63787280"/>
<dbReference type="AlphaFoldDB" id="A0A1Y2F2Y2"/>
<dbReference type="SMART" id="SM00320">
    <property type="entry name" value="WD40"/>
    <property type="match status" value="4"/>
</dbReference>
<comment type="caution">
    <text evidence="1">The sequence shown here is derived from an EMBL/GenBank/DDBJ whole genome shotgun (WGS) entry which is preliminary data.</text>
</comment>
<sequence length="488" mass="54037">MDFTPLVPASSIQSSACDLFVASVIFPSSLVVRSVATLGIARVISLEPNFTRNIIAMRWSPSTTGSSRILLVHSDKIVHIYDVMNQERCWTIDESESGIRHVEWSADGLDVLTWSDHHLYLSIWSLSGQGFVVPHPKAGSHSHSSRPGQPQQVAVLQREAQDQVSLASKASDGEWTIAHTFSIDTTDACGLAWSPSGKWLAVWDHPIEYRILIYTASGLLVRKYEAYDLGLGILSVVWSTDGEYLAVGSYDGRVRLLNTFTFAPTTEILHNELVRDPSIQAWREVFGATERRYDSAQAPMSLPTAKALPTELPKTGVSLLLFSPDGRHLVTRSDAMPTTLWIWSLAEMIPLALLVQLNAVKTVRWHPDESGLLVFSCQATDKTSNNSVYLWCCDWDTPRIVEIPQPDFNMQWFEVFADKHTLEAGMLFGGQGVVTMGYLVDETMTCIGTIEEAESEGEVDRQEPASLNTFNGTSSLIIHDTLPAAVRV</sequence>
<organism evidence="1 2">
    <name type="scientific">Protomyces lactucae-debilis</name>
    <dbReference type="NCBI Taxonomy" id="2754530"/>
    <lineage>
        <taxon>Eukaryota</taxon>
        <taxon>Fungi</taxon>
        <taxon>Dikarya</taxon>
        <taxon>Ascomycota</taxon>
        <taxon>Taphrinomycotina</taxon>
        <taxon>Taphrinomycetes</taxon>
        <taxon>Taphrinales</taxon>
        <taxon>Protomycetaceae</taxon>
        <taxon>Protomyces</taxon>
    </lineage>
</organism>
<accession>A0A1Y2F2Y2</accession>
<dbReference type="Proteomes" id="UP000193685">
    <property type="component" value="Unassembled WGS sequence"/>
</dbReference>
<protein>
    <recommendedName>
        <fullName evidence="3">WD40-repeat-containing domain protein</fullName>
    </recommendedName>
</protein>
<dbReference type="GO" id="GO:0005815">
    <property type="term" value="C:microtubule organizing center"/>
    <property type="evidence" value="ECO:0007669"/>
    <property type="project" value="TreeGrafter"/>
</dbReference>
<keyword evidence="2" id="KW-1185">Reference proteome</keyword>
<proteinExistence type="predicted"/>
<dbReference type="EMBL" id="MCFI01000018">
    <property type="protein sequence ID" value="ORY78250.1"/>
    <property type="molecule type" value="Genomic_DNA"/>
</dbReference>
<evidence type="ECO:0000313" key="2">
    <source>
        <dbReference type="Proteomes" id="UP000193685"/>
    </source>
</evidence>
<evidence type="ECO:0000313" key="1">
    <source>
        <dbReference type="EMBL" id="ORY78250.1"/>
    </source>
</evidence>
<dbReference type="STRING" id="56484.A0A1Y2F2Y2"/>
<dbReference type="InterPro" id="IPR052778">
    <property type="entry name" value="Centrosome-WD_assoc"/>
</dbReference>
<dbReference type="SUPFAM" id="SSF82171">
    <property type="entry name" value="DPP6 N-terminal domain-like"/>
    <property type="match status" value="1"/>
</dbReference>
<dbReference type="InterPro" id="IPR001680">
    <property type="entry name" value="WD40_rpt"/>
</dbReference>
<dbReference type="PANTHER" id="PTHR16220:SF0">
    <property type="entry name" value="WD REPEAT-CONTAINING PROTEIN WRAP73"/>
    <property type="match status" value="1"/>
</dbReference>
<evidence type="ECO:0008006" key="3">
    <source>
        <dbReference type="Google" id="ProtNLM"/>
    </source>
</evidence>
<dbReference type="Pfam" id="PF00400">
    <property type="entry name" value="WD40"/>
    <property type="match status" value="1"/>
</dbReference>
<dbReference type="RefSeq" id="XP_040723361.1">
    <property type="nucleotide sequence ID" value="XM_040870681.1"/>
</dbReference>
<dbReference type="OMA" id="CWHLNGD"/>
<gene>
    <name evidence="1" type="ORF">BCR37DRAFT_388968</name>
</gene>
<dbReference type="OrthoDB" id="10257284at2759"/>
<name>A0A1Y2F2Y2_PROLT</name>
<dbReference type="GO" id="GO:1990811">
    <property type="term" value="C:MWP complex"/>
    <property type="evidence" value="ECO:0007669"/>
    <property type="project" value="TreeGrafter"/>
</dbReference>
<reference evidence="1 2" key="1">
    <citation type="submission" date="2016-07" db="EMBL/GenBank/DDBJ databases">
        <title>Pervasive Adenine N6-methylation of Active Genes in Fungi.</title>
        <authorList>
            <consortium name="DOE Joint Genome Institute"/>
            <person name="Mondo S.J."/>
            <person name="Dannebaum R.O."/>
            <person name="Kuo R.C."/>
            <person name="Labutti K."/>
            <person name="Haridas S."/>
            <person name="Kuo A."/>
            <person name="Salamov A."/>
            <person name="Ahrendt S.R."/>
            <person name="Lipzen A."/>
            <person name="Sullivan W."/>
            <person name="Andreopoulos W.B."/>
            <person name="Clum A."/>
            <person name="Lindquist E."/>
            <person name="Daum C."/>
            <person name="Ramamoorthy G.K."/>
            <person name="Gryganskyi A."/>
            <person name="Culley D."/>
            <person name="Magnuson J.K."/>
            <person name="James T.Y."/>
            <person name="O'Malley M.A."/>
            <person name="Stajich J.E."/>
            <person name="Spatafora J.W."/>
            <person name="Visel A."/>
            <person name="Grigoriev I.V."/>
        </authorList>
    </citation>
    <scope>NUCLEOTIDE SEQUENCE [LARGE SCALE GENOMIC DNA]</scope>
    <source>
        <strain evidence="1 2">12-1054</strain>
    </source>
</reference>
<dbReference type="PANTHER" id="PTHR16220">
    <property type="entry name" value="WD REPEAT PROTEIN 8-RELATED"/>
    <property type="match status" value="1"/>
</dbReference>
<dbReference type="Gene3D" id="2.130.10.10">
    <property type="entry name" value="YVTN repeat-like/Quinoprotein amine dehydrogenase"/>
    <property type="match status" value="2"/>
</dbReference>
<dbReference type="InterPro" id="IPR015943">
    <property type="entry name" value="WD40/YVTN_repeat-like_dom_sf"/>
</dbReference>
<dbReference type="GO" id="GO:1990810">
    <property type="term" value="P:microtubule anchoring at mitotic spindle pole body"/>
    <property type="evidence" value="ECO:0007669"/>
    <property type="project" value="TreeGrafter"/>
</dbReference>